<organism evidence="3 4">
    <name type="scientific">Streptomyces racemochromogenes</name>
    <dbReference type="NCBI Taxonomy" id="67353"/>
    <lineage>
        <taxon>Bacteria</taxon>
        <taxon>Bacillati</taxon>
        <taxon>Actinomycetota</taxon>
        <taxon>Actinomycetes</taxon>
        <taxon>Kitasatosporales</taxon>
        <taxon>Streptomycetaceae</taxon>
        <taxon>Streptomyces</taxon>
    </lineage>
</organism>
<dbReference type="EMBL" id="JBBDHD010000077">
    <property type="protein sequence ID" value="MFH7598300.1"/>
    <property type="molecule type" value="Genomic_DNA"/>
</dbReference>
<keyword evidence="2" id="KW-0812">Transmembrane</keyword>
<comment type="caution">
    <text evidence="3">The sequence shown here is derived from an EMBL/GenBank/DDBJ whole genome shotgun (WGS) entry which is preliminary data.</text>
</comment>
<gene>
    <name evidence="3" type="ORF">WDV06_24865</name>
</gene>
<dbReference type="Proteomes" id="UP001610631">
    <property type="component" value="Unassembled WGS sequence"/>
</dbReference>
<feature type="region of interest" description="Disordered" evidence="1">
    <location>
        <begin position="226"/>
        <end position="288"/>
    </location>
</feature>
<proteinExistence type="predicted"/>
<feature type="transmembrane region" description="Helical" evidence="2">
    <location>
        <begin position="15"/>
        <end position="33"/>
    </location>
</feature>
<keyword evidence="2" id="KW-1133">Transmembrane helix</keyword>
<feature type="compositionally biased region" description="Low complexity" evidence="1">
    <location>
        <begin position="241"/>
        <end position="250"/>
    </location>
</feature>
<feature type="compositionally biased region" description="Low complexity" evidence="1">
    <location>
        <begin position="257"/>
        <end position="284"/>
    </location>
</feature>
<evidence type="ECO:0000313" key="4">
    <source>
        <dbReference type="Proteomes" id="UP001610631"/>
    </source>
</evidence>
<name>A0ABW7PIQ8_9ACTN</name>
<keyword evidence="4" id="KW-1185">Reference proteome</keyword>
<evidence type="ECO:0008006" key="5">
    <source>
        <dbReference type="Google" id="ProtNLM"/>
    </source>
</evidence>
<evidence type="ECO:0000313" key="3">
    <source>
        <dbReference type="EMBL" id="MFH7598300.1"/>
    </source>
</evidence>
<reference evidence="3 4" key="1">
    <citation type="submission" date="2024-03" db="EMBL/GenBank/DDBJ databases">
        <title>Whole genome sequencing of Streptomyces racemochromogenes, to identify antimicrobial biosynthetic gene clusters.</title>
        <authorList>
            <person name="Suryawanshi P."/>
            <person name="Krishnaraj P.U."/>
            <person name="Arun Y.P."/>
            <person name="Suryawanshi M.P."/>
            <person name="Rakshit O."/>
        </authorList>
    </citation>
    <scope>NUCLEOTIDE SEQUENCE [LARGE SCALE GENOMIC DNA]</scope>
    <source>
        <strain evidence="3 4">AUDT626</strain>
    </source>
</reference>
<evidence type="ECO:0000256" key="2">
    <source>
        <dbReference type="SAM" id="Phobius"/>
    </source>
</evidence>
<sequence>MSETDRPRPRRRGPLRAAVGLAVLLAVIGYVLVHHYSNGGAGAPHCTVTAKGSGAGSDGAVQTYEMSPEQASNAATIAAVGISKGLPDRAVTIALATAMQESGLRNLDHGDRDSLGLFQQRPSQGWGTPEQIMDPVYSAGIFYDRLVEVKGYTRLPLTVAAQRVQLSGFPQAYAKHEPDATLVTAAFGEGETPATLTCVGPAPLKGDPEKVRTELGRAFGKEALGAGRPVLHAGPKDADPKAGASATPKAGAGGAPKAGASPSASAGAVPSAGSAGAAAGASQPPATPEAEVDLWLKDGGGAAEARRGRAMAHWAVARSKELGISRVSYDGSAWVAGENRGEWQRKGADGAKGAAAADPYAAIAGQVRIFLPRAAG</sequence>
<keyword evidence="2" id="KW-0472">Membrane</keyword>
<evidence type="ECO:0000256" key="1">
    <source>
        <dbReference type="SAM" id="MobiDB-lite"/>
    </source>
</evidence>
<protein>
    <recommendedName>
        <fullName evidence="5">Heavy metal transporter</fullName>
    </recommendedName>
</protein>
<accession>A0ABW7PIQ8</accession>